<evidence type="ECO:0000256" key="4">
    <source>
        <dbReference type="ARBA" id="ARBA00022989"/>
    </source>
</evidence>
<keyword evidence="8" id="KW-1185">Reference proteome</keyword>
<evidence type="ECO:0000256" key="6">
    <source>
        <dbReference type="SAM" id="Phobius"/>
    </source>
</evidence>
<accession>A0A1R1YSW8</accession>
<evidence type="ECO:0000313" key="7">
    <source>
        <dbReference type="EMBL" id="OMJ29977.1"/>
    </source>
</evidence>
<keyword evidence="5 6" id="KW-0472">Membrane</keyword>
<proteinExistence type="inferred from homology"/>
<dbReference type="Proteomes" id="UP000187429">
    <property type="component" value="Unassembled WGS sequence"/>
</dbReference>
<reference evidence="8" key="1">
    <citation type="submission" date="2017-01" db="EMBL/GenBank/DDBJ databases">
        <authorList>
            <person name="Wang Y."/>
            <person name="White M."/>
            <person name="Kvist S."/>
            <person name="Moncalvo J.-M."/>
        </authorList>
    </citation>
    <scope>NUCLEOTIDE SEQUENCE [LARGE SCALE GENOMIC DNA]</scope>
    <source>
        <strain evidence="8">ID-206-W2</strain>
    </source>
</reference>
<protein>
    <submittedName>
        <fullName evidence="7">Putative peptide transporter ptr2</fullName>
    </submittedName>
</protein>
<gene>
    <name evidence="7" type="ORF">AYI69_g495</name>
</gene>
<comment type="subcellular location">
    <subcellularLocation>
        <location evidence="1">Membrane</location>
        <topology evidence="1">Multi-pass membrane protein</topology>
    </subcellularLocation>
</comment>
<evidence type="ECO:0000256" key="2">
    <source>
        <dbReference type="ARBA" id="ARBA00005982"/>
    </source>
</evidence>
<feature type="transmembrane region" description="Helical" evidence="6">
    <location>
        <begin position="192"/>
        <end position="212"/>
    </location>
</feature>
<feature type="transmembrane region" description="Helical" evidence="6">
    <location>
        <begin position="110"/>
        <end position="130"/>
    </location>
</feature>
<keyword evidence="4 6" id="KW-1133">Transmembrane helix</keyword>
<feature type="transmembrane region" description="Helical" evidence="6">
    <location>
        <begin position="78"/>
        <end position="98"/>
    </location>
</feature>
<dbReference type="AlphaFoldDB" id="A0A1R1YSW8"/>
<name>A0A1R1YSW8_9FUNG</name>
<feature type="transmembrane region" description="Helical" evidence="6">
    <location>
        <begin position="486"/>
        <end position="505"/>
    </location>
</feature>
<feature type="transmembrane region" description="Helical" evidence="6">
    <location>
        <begin position="337"/>
        <end position="358"/>
    </location>
</feature>
<organism evidence="7 8">
    <name type="scientific">Smittium culicis</name>
    <dbReference type="NCBI Taxonomy" id="133412"/>
    <lineage>
        <taxon>Eukaryota</taxon>
        <taxon>Fungi</taxon>
        <taxon>Fungi incertae sedis</taxon>
        <taxon>Zoopagomycota</taxon>
        <taxon>Kickxellomycotina</taxon>
        <taxon>Harpellomycetes</taxon>
        <taxon>Harpellales</taxon>
        <taxon>Legeriomycetaceae</taxon>
        <taxon>Smittium</taxon>
    </lineage>
</organism>
<comment type="caution">
    <text evidence="7">The sequence shown here is derived from an EMBL/GenBank/DDBJ whole genome shotgun (WGS) entry which is preliminary data.</text>
</comment>
<evidence type="ECO:0000256" key="1">
    <source>
        <dbReference type="ARBA" id="ARBA00004141"/>
    </source>
</evidence>
<feature type="transmembrane region" description="Helical" evidence="6">
    <location>
        <begin position="419"/>
        <end position="447"/>
    </location>
</feature>
<dbReference type="OrthoDB" id="8904098at2759"/>
<dbReference type="GO" id="GO:0022857">
    <property type="term" value="F:transmembrane transporter activity"/>
    <property type="evidence" value="ECO:0007669"/>
    <property type="project" value="InterPro"/>
</dbReference>
<dbReference type="SUPFAM" id="SSF103473">
    <property type="entry name" value="MFS general substrate transporter"/>
    <property type="match status" value="2"/>
</dbReference>
<feature type="transmembrane region" description="Helical" evidence="6">
    <location>
        <begin position="299"/>
        <end position="317"/>
    </location>
</feature>
<sequence>MREKELIPEADISNEFTEEHSYTIPKDYQKGIPGDLKLASKLVIVTELCERFTFYGISVMLPSYLIDVFGLTSSETVFRAKAFSFLAYFFTIVGAIVADEWFGKFKTVMIFSIWYFVGTVILSVTSMDFLSVSGKNIGFIVAIYAFIAFGTGGIKANVSSFVAEQVDPVFKKTKNPGIYIDPKLAIERCYRYFYWAINTGAILGLAVCPQLAKRTGYASGYWSTAAVNFVGFGIFFLGRSKYKMINPSESAIKKVYRVISYARKNKKTDSVHWLDAAKGVNSPQWNDEFVEGLKGSIKAVKILCFLPIYWMLYMNVTDNFILQARRMKEPSWISSDQLILLVQLTLVILIPLYDYFFIPFLRFRNIKFGPIKRITIGFVLITIGFIYTIITQKRIYNSPPYFNFTAPGSNLDQKNNISLWWQIPSFIFLGSSEIFASVTSLEIAFALSPPELKSLLNSLSLFTICLGNLLGMTLSKFSYDPIILNVYIGEACAMIITTIIFYFCFRTFDKTY</sequence>
<evidence type="ECO:0000256" key="5">
    <source>
        <dbReference type="ARBA" id="ARBA00023136"/>
    </source>
</evidence>
<dbReference type="Gene3D" id="1.20.1250.20">
    <property type="entry name" value="MFS general substrate transporter like domains"/>
    <property type="match status" value="1"/>
</dbReference>
<dbReference type="Pfam" id="PF00854">
    <property type="entry name" value="PTR2"/>
    <property type="match status" value="1"/>
</dbReference>
<feature type="transmembrane region" description="Helical" evidence="6">
    <location>
        <begin position="454"/>
        <end position="474"/>
    </location>
</feature>
<evidence type="ECO:0000313" key="8">
    <source>
        <dbReference type="Proteomes" id="UP000187429"/>
    </source>
</evidence>
<dbReference type="PANTHER" id="PTHR11654">
    <property type="entry name" value="OLIGOPEPTIDE TRANSPORTER-RELATED"/>
    <property type="match status" value="1"/>
</dbReference>
<feature type="transmembrane region" description="Helical" evidence="6">
    <location>
        <begin position="52"/>
        <end position="72"/>
    </location>
</feature>
<feature type="transmembrane region" description="Helical" evidence="6">
    <location>
        <begin position="136"/>
        <end position="154"/>
    </location>
</feature>
<comment type="similarity">
    <text evidence="2">Belongs to the major facilitator superfamily. Proton-dependent oligopeptide transporter (POT/PTR) (TC 2.A.17) family.</text>
</comment>
<dbReference type="InterPro" id="IPR000109">
    <property type="entry name" value="POT_fam"/>
</dbReference>
<dbReference type="EMBL" id="LSSM01000117">
    <property type="protein sequence ID" value="OMJ29977.1"/>
    <property type="molecule type" value="Genomic_DNA"/>
</dbReference>
<keyword evidence="3 6" id="KW-0812">Transmembrane</keyword>
<feature type="transmembrane region" description="Helical" evidence="6">
    <location>
        <begin position="218"/>
        <end position="238"/>
    </location>
</feature>
<feature type="transmembrane region" description="Helical" evidence="6">
    <location>
        <begin position="370"/>
        <end position="390"/>
    </location>
</feature>
<dbReference type="GO" id="GO:0016020">
    <property type="term" value="C:membrane"/>
    <property type="evidence" value="ECO:0007669"/>
    <property type="project" value="UniProtKB-SubCell"/>
</dbReference>
<evidence type="ECO:0000256" key="3">
    <source>
        <dbReference type="ARBA" id="ARBA00022692"/>
    </source>
</evidence>
<dbReference type="InterPro" id="IPR036259">
    <property type="entry name" value="MFS_trans_sf"/>
</dbReference>